<dbReference type="GO" id="GO:0000958">
    <property type="term" value="P:mitochondrial mRNA catabolic process"/>
    <property type="evidence" value="ECO:0007669"/>
    <property type="project" value="TreeGrafter"/>
</dbReference>
<evidence type="ECO:0000256" key="5">
    <source>
        <dbReference type="ARBA" id="ARBA00022884"/>
    </source>
</evidence>
<protein>
    <recommendedName>
        <fullName evidence="2">polyribonucleotide nucleotidyltransferase</fullName>
        <ecNumber evidence="2">2.7.7.8</ecNumber>
    </recommendedName>
</protein>
<evidence type="ECO:0000256" key="4">
    <source>
        <dbReference type="ARBA" id="ARBA00022695"/>
    </source>
</evidence>
<feature type="compositionally biased region" description="Basic and acidic residues" evidence="6">
    <location>
        <begin position="80"/>
        <end position="94"/>
    </location>
</feature>
<dbReference type="Gene3D" id="2.40.50.140">
    <property type="entry name" value="Nucleic acid-binding proteins"/>
    <property type="match status" value="1"/>
</dbReference>
<accession>A0AAV8UMZ6</accession>
<dbReference type="Pfam" id="PF00575">
    <property type="entry name" value="S1"/>
    <property type="match status" value="1"/>
</dbReference>
<dbReference type="PANTHER" id="PTHR11252:SF0">
    <property type="entry name" value="POLYRIBONUCLEOTIDE NUCLEOTIDYLTRANSFERASE 1, MITOCHONDRIAL"/>
    <property type="match status" value="1"/>
</dbReference>
<dbReference type="SUPFAM" id="SSF54211">
    <property type="entry name" value="Ribosomal protein S5 domain 2-like"/>
    <property type="match status" value="2"/>
</dbReference>
<dbReference type="Gene3D" id="3.30.230.70">
    <property type="entry name" value="GHMP Kinase, N-terminal domain"/>
    <property type="match status" value="2"/>
</dbReference>
<dbReference type="GO" id="GO:0000175">
    <property type="term" value="F:3'-5'-RNA exonuclease activity"/>
    <property type="evidence" value="ECO:0007669"/>
    <property type="project" value="TreeGrafter"/>
</dbReference>
<organism evidence="8 9">
    <name type="scientific">Rhodosorus marinus</name>
    <dbReference type="NCBI Taxonomy" id="101924"/>
    <lineage>
        <taxon>Eukaryota</taxon>
        <taxon>Rhodophyta</taxon>
        <taxon>Stylonematophyceae</taxon>
        <taxon>Stylonematales</taxon>
        <taxon>Stylonemataceae</taxon>
        <taxon>Rhodosorus</taxon>
    </lineage>
</organism>
<feature type="compositionally biased region" description="Polar residues" evidence="6">
    <location>
        <begin position="55"/>
        <end position="64"/>
    </location>
</feature>
<dbReference type="InterPro" id="IPR012162">
    <property type="entry name" value="PNPase"/>
</dbReference>
<proteinExistence type="inferred from homology"/>
<dbReference type="AlphaFoldDB" id="A0AAV8UMZ6"/>
<dbReference type="InterPro" id="IPR001247">
    <property type="entry name" value="ExoRNase_PH_dom1"/>
</dbReference>
<dbReference type="EC" id="2.7.7.8" evidence="2"/>
<dbReference type="InterPro" id="IPR036345">
    <property type="entry name" value="ExoRNase_PH_dom2_sf"/>
</dbReference>
<keyword evidence="4" id="KW-0548">Nucleotidyltransferase</keyword>
<dbReference type="Proteomes" id="UP001157974">
    <property type="component" value="Unassembled WGS sequence"/>
</dbReference>
<dbReference type="PROSITE" id="PS50126">
    <property type="entry name" value="S1"/>
    <property type="match status" value="1"/>
</dbReference>
<dbReference type="InterPro" id="IPR036612">
    <property type="entry name" value="KH_dom_type_1_sf"/>
</dbReference>
<evidence type="ECO:0000256" key="2">
    <source>
        <dbReference type="ARBA" id="ARBA00012416"/>
    </source>
</evidence>
<reference evidence="8 9" key="1">
    <citation type="journal article" date="2023" name="Nat. Commun.">
        <title>Origin of minicircular mitochondrial genomes in red algae.</title>
        <authorList>
            <person name="Lee Y."/>
            <person name="Cho C.H."/>
            <person name="Lee Y.M."/>
            <person name="Park S.I."/>
            <person name="Yang J.H."/>
            <person name="West J.A."/>
            <person name="Bhattacharya D."/>
            <person name="Yoon H.S."/>
        </authorList>
    </citation>
    <scope>NUCLEOTIDE SEQUENCE [LARGE SCALE GENOMIC DNA]</scope>
    <source>
        <strain evidence="8 9">CCMP1338</strain>
        <tissue evidence="8">Whole cell</tissue>
    </source>
</reference>
<gene>
    <name evidence="8" type="ORF">NDN08_006858</name>
</gene>
<dbReference type="SUPFAM" id="SSF54791">
    <property type="entry name" value="Eukaryotic type KH-domain (KH-domain type I)"/>
    <property type="match status" value="1"/>
</dbReference>
<keyword evidence="3" id="KW-0808">Transferase</keyword>
<dbReference type="GO" id="GO:0005739">
    <property type="term" value="C:mitochondrion"/>
    <property type="evidence" value="ECO:0007669"/>
    <property type="project" value="TreeGrafter"/>
</dbReference>
<dbReference type="PANTHER" id="PTHR11252">
    <property type="entry name" value="POLYRIBONUCLEOTIDE NUCLEOTIDYLTRANSFERASE"/>
    <property type="match status" value="1"/>
</dbReference>
<sequence length="894" mass="96698">MYASLKSGSTGDRLSRCAKRIICRGASDVRKVEQAAERMQTSSLPSEYFRMAPITESSSRNPGTEVQKPQPPQASASKSPQERAKSAKGIERAHNNSQQTGSSPQRSVQSRRTNFADNPAGKPFLNGNTQPRILGHASGGRPGKAVKSGNSSDVPAALSLPVSVDGRSVKLEAGRIARLAEGSVVATSGGNSVLAAVAVSREGGMEFQDAGTNLQLDYREKAASRGMIPINARKRESTASDKETLVGRLIDRSLRPLFPKGIADQIQLSCTLMSADSVSNADALSINAASAALLLSHVEWKGPVGAVRLGMVDGEFVENPSIEQLRNSTLNMLVAGTKGHILALEAEAAEIDERTFFKGLERAQEKIGSVIEAQLELAKKYKKSEKIETQEIADPCPVNEAGDLFAVQAVQEFRDVFRNTRTLGKQGRAKLIGRAFGRTLNRLKKIAADHFTPVQLNAKIDSFARQAFRELIVETKTRCDGRGLDDIRSIRAEVGLLGGDVHGSALFERGDTQVLAVTTLGLPQEAQKVEQYLAPQEKIKRFLLHYDFPSFCNGEIGTRLKANRREIGHGALAEKSLAWMVPTEEDVLDPFEIFSGNSLIGKRPSDTPFRHVVRVNADVLGSDGSSSMATVCAGSMALMHAGVPLAKHVAGISVGLVAPETHSDISKINPIFLTDILGIEDHYGDMDFKVAGTANGITALQLDVKLPRGLPLNWAPTALEKARLGRVQLLKIMSECIPEPAKTLSPAAPVISESKVEPLLRPLLVRNGGEMINRIYEGTGARLFISEVGDLEIHAPNSDALKTARKLVHELIGEVEVGSVYEGKVVRVAEFGVFLEVMPGRHGLLHISEIVPSDQRSTSEIESMLPKLNDKIVVTVIEYDKKRGQIKLTKHKNK</sequence>
<dbReference type="GO" id="GO:0005829">
    <property type="term" value="C:cytosol"/>
    <property type="evidence" value="ECO:0007669"/>
    <property type="project" value="TreeGrafter"/>
</dbReference>
<comment type="similarity">
    <text evidence="1">Belongs to the polyribonucleotide nucleotidyltransferase family.</text>
</comment>
<dbReference type="SUPFAM" id="SSF55666">
    <property type="entry name" value="Ribonuclease PH domain 2-like"/>
    <property type="match status" value="2"/>
</dbReference>
<dbReference type="InterPro" id="IPR015847">
    <property type="entry name" value="ExoRNase_PH_dom2"/>
</dbReference>
<evidence type="ECO:0000259" key="7">
    <source>
        <dbReference type="PROSITE" id="PS50126"/>
    </source>
</evidence>
<dbReference type="Pfam" id="PF03725">
    <property type="entry name" value="RNase_PH_C"/>
    <property type="match status" value="1"/>
</dbReference>
<evidence type="ECO:0000256" key="1">
    <source>
        <dbReference type="ARBA" id="ARBA00007404"/>
    </source>
</evidence>
<evidence type="ECO:0000313" key="9">
    <source>
        <dbReference type="Proteomes" id="UP001157974"/>
    </source>
</evidence>
<evidence type="ECO:0000313" key="8">
    <source>
        <dbReference type="EMBL" id="KAJ8902453.1"/>
    </source>
</evidence>
<feature type="region of interest" description="Disordered" evidence="6">
    <location>
        <begin position="30"/>
        <end position="154"/>
    </location>
</feature>
<dbReference type="EMBL" id="JAMWBK010000009">
    <property type="protein sequence ID" value="KAJ8902453.1"/>
    <property type="molecule type" value="Genomic_DNA"/>
</dbReference>
<evidence type="ECO:0000256" key="6">
    <source>
        <dbReference type="SAM" id="MobiDB-lite"/>
    </source>
</evidence>
<dbReference type="NCBIfam" id="NF008805">
    <property type="entry name" value="PRK11824.1"/>
    <property type="match status" value="1"/>
</dbReference>
<dbReference type="SMART" id="SM00316">
    <property type="entry name" value="S1"/>
    <property type="match status" value="1"/>
</dbReference>
<feature type="domain" description="S1 motif" evidence="7">
    <location>
        <begin position="818"/>
        <end position="891"/>
    </location>
</feature>
<dbReference type="GO" id="GO:0000965">
    <property type="term" value="P:mitochondrial RNA 3'-end processing"/>
    <property type="evidence" value="ECO:0007669"/>
    <property type="project" value="TreeGrafter"/>
</dbReference>
<dbReference type="Pfam" id="PF01138">
    <property type="entry name" value="RNase_PH"/>
    <property type="match status" value="2"/>
</dbReference>
<dbReference type="GO" id="GO:0004654">
    <property type="term" value="F:polyribonucleotide nucleotidyltransferase activity"/>
    <property type="evidence" value="ECO:0007669"/>
    <property type="project" value="UniProtKB-EC"/>
</dbReference>
<keyword evidence="9" id="KW-1185">Reference proteome</keyword>
<comment type="caution">
    <text evidence="8">The sequence shown here is derived from an EMBL/GenBank/DDBJ whole genome shotgun (WGS) entry which is preliminary data.</text>
</comment>
<dbReference type="InterPro" id="IPR020568">
    <property type="entry name" value="Ribosomal_Su5_D2-typ_SF"/>
</dbReference>
<evidence type="ECO:0000256" key="3">
    <source>
        <dbReference type="ARBA" id="ARBA00022679"/>
    </source>
</evidence>
<dbReference type="InterPro" id="IPR003029">
    <property type="entry name" value="S1_domain"/>
</dbReference>
<dbReference type="Gene3D" id="3.30.1370.10">
    <property type="entry name" value="K Homology domain, type 1"/>
    <property type="match status" value="1"/>
</dbReference>
<feature type="compositionally biased region" description="Polar residues" evidence="6">
    <location>
        <begin position="95"/>
        <end position="116"/>
    </location>
</feature>
<name>A0AAV8UMZ6_9RHOD</name>
<dbReference type="InterPro" id="IPR012340">
    <property type="entry name" value="NA-bd_OB-fold"/>
</dbReference>
<dbReference type="InterPro" id="IPR027408">
    <property type="entry name" value="PNPase/RNase_PH_dom_sf"/>
</dbReference>
<keyword evidence="5" id="KW-0694">RNA-binding</keyword>
<dbReference type="GO" id="GO:0003723">
    <property type="term" value="F:RNA binding"/>
    <property type="evidence" value="ECO:0007669"/>
    <property type="project" value="UniProtKB-KW"/>
</dbReference>
<dbReference type="SUPFAM" id="SSF50249">
    <property type="entry name" value="Nucleic acid-binding proteins"/>
    <property type="match status" value="1"/>
</dbReference>